<proteinExistence type="inferred from homology"/>
<dbReference type="InterPro" id="IPR023393">
    <property type="entry name" value="START-like_dom_sf"/>
</dbReference>
<accession>A0ABY6LP85</accession>
<dbReference type="PANTHER" id="PTHR13009:SF22">
    <property type="entry name" value="LD43819P"/>
    <property type="match status" value="1"/>
</dbReference>
<feature type="region of interest" description="Disordered" evidence="2">
    <location>
        <begin position="168"/>
        <end position="205"/>
    </location>
</feature>
<evidence type="ECO:0000256" key="1">
    <source>
        <dbReference type="ARBA" id="ARBA00006817"/>
    </source>
</evidence>
<protein>
    <submittedName>
        <fullName evidence="4">AHSA1</fullName>
    </submittedName>
</protein>
<feature type="compositionally biased region" description="Polar residues" evidence="2">
    <location>
        <begin position="169"/>
        <end position="181"/>
    </location>
</feature>
<dbReference type="SUPFAM" id="SSF103111">
    <property type="entry name" value="Activator of Hsp90 ATPase, Aha1"/>
    <property type="match status" value="1"/>
</dbReference>
<gene>
    <name evidence="4" type="ORF">LAZ67_22001627</name>
</gene>
<dbReference type="InterPro" id="IPR036338">
    <property type="entry name" value="Aha1"/>
</dbReference>
<keyword evidence="5" id="KW-1185">Reference proteome</keyword>
<dbReference type="Pfam" id="PF08327">
    <property type="entry name" value="AHSA1"/>
    <property type="match status" value="1"/>
</dbReference>
<comment type="similarity">
    <text evidence="1">Belongs to the AHA1 family.</text>
</comment>
<sequence>MAKWGEGDPRWIVEERPDATNVNNWHWTEKNASPWSKDKLSELLGNLKIEDKIGYCQVTDISKCEGEAVANNRKAKLIFFYEWNIELKWKGFLSGCNKEIEGTITIPNLSEENEPDEIDVAVALTSSDSEGDLLKEMIRKKGAEEVRAKLKEYISCLKQEFSQGMILPSKTSNTQNSQGKTRLNVAKAPSSATPASGKSKKTNGGVPLQLETLTMKESFKCTAEELYRVFTIPEMVQAFTQDSCVLEPQPGGKFSLLGGNITGTFVELVPDTKIVQKWRYKLWPEGHLSDVEMAIDQKESSTEITLTQRGVPRNDLDQTRNGWQRFYWDSIKRTFGFGVSLF</sequence>
<dbReference type="Proteomes" id="UP001235939">
    <property type="component" value="Chromosome 22"/>
</dbReference>
<dbReference type="SMART" id="SM01000">
    <property type="entry name" value="Aha1_N"/>
    <property type="match status" value="1"/>
</dbReference>
<evidence type="ECO:0000313" key="4">
    <source>
        <dbReference type="EMBL" id="UYV82983.1"/>
    </source>
</evidence>
<dbReference type="InterPro" id="IPR015310">
    <property type="entry name" value="AHSA1-like_N"/>
</dbReference>
<dbReference type="CDD" id="cd08892">
    <property type="entry name" value="SRPBCC_Aha1"/>
    <property type="match status" value="1"/>
</dbReference>
<evidence type="ECO:0000256" key="2">
    <source>
        <dbReference type="SAM" id="MobiDB-lite"/>
    </source>
</evidence>
<dbReference type="SUPFAM" id="SSF55961">
    <property type="entry name" value="Bet v1-like"/>
    <property type="match status" value="1"/>
</dbReference>
<dbReference type="Pfam" id="PF09229">
    <property type="entry name" value="Aha1_N"/>
    <property type="match status" value="1"/>
</dbReference>
<evidence type="ECO:0000313" key="5">
    <source>
        <dbReference type="Proteomes" id="UP001235939"/>
    </source>
</evidence>
<evidence type="ECO:0000259" key="3">
    <source>
        <dbReference type="SMART" id="SM01000"/>
    </source>
</evidence>
<dbReference type="InterPro" id="IPR013538">
    <property type="entry name" value="ASHA1/2-like_C"/>
</dbReference>
<reference evidence="4 5" key="1">
    <citation type="submission" date="2022-03" db="EMBL/GenBank/DDBJ databases">
        <title>A chromosomal length assembly of Cordylochernes scorpioides.</title>
        <authorList>
            <person name="Zeh D."/>
            <person name="Zeh J."/>
        </authorList>
    </citation>
    <scope>NUCLEOTIDE SEQUENCE [LARGE SCALE GENOMIC DNA]</scope>
    <source>
        <strain evidence="4">IN4F17</strain>
        <tissue evidence="4">Whole Body</tissue>
    </source>
</reference>
<dbReference type="Gene3D" id="3.30.530.20">
    <property type="match status" value="1"/>
</dbReference>
<dbReference type="PANTHER" id="PTHR13009">
    <property type="entry name" value="HEAT SHOCK PROTEIN 90 HSP90 CO-CHAPERONE AHA-1"/>
    <property type="match status" value="1"/>
</dbReference>
<feature type="domain" description="Activator of Hsp90 ATPase AHSA1-like N-terminal" evidence="3">
    <location>
        <begin position="29"/>
        <end position="163"/>
    </location>
</feature>
<dbReference type="EMBL" id="CP092884">
    <property type="protein sequence ID" value="UYV82983.1"/>
    <property type="molecule type" value="Genomic_DNA"/>
</dbReference>
<organism evidence="4 5">
    <name type="scientific">Cordylochernes scorpioides</name>
    <dbReference type="NCBI Taxonomy" id="51811"/>
    <lineage>
        <taxon>Eukaryota</taxon>
        <taxon>Metazoa</taxon>
        <taxon>Ecdysozoa</taxon>
        <taxon>Arthropoda</taxon>
        <taxon>Chelicerata</taxon>
        <taxon>Arachnida</taxon>
        <taxon>Pseudoscorpiones</taxon>
        <taxon>Cheliferoidea</taxon>
        <taxon>Chernetidae</taxon>
        <taxon>Cordylochernes</taxon>
    </lineage>
</organism>
<name>A0ABY6LP85_9ARAC</name>
<dbReference type="Gene3D" id="3.15.10.20">
    <property type="entry name" value="Activator of Hsp90 ATPase Aha1, N-terminal domain"/>
    <property type="match status" value="1"/>
</dbReference>